<evidence type="ECO:0000313" key="3">
    <source>
        <dbReference type="EMBL" id="MBB6184494.1"/>
    </source>
</evidence>
<organism evidence="2 4">
    <name type="scientific">Oleiagrimonas soli</name>
    <dbReference type="NCBI Taxonomy" id="1543381"/>
    <lineage>
        <taxon>Bacteria</taxon>
        <taxon>Pseudomonadati</taxon>
        <taxon>Pseudomonadota</taxon>
        <taxon>Gammaproteobacteria</taxon>
        <taxon>Lysobacterales</taxon>
        <taxon>Rhodanobacteraceae</taxon>
        <taxon>Oleiagrimonas</taxon>
    </lineage>
</organism>
<sequence>MSTSNPAKWISIGLLVVVVAAGGGYYVLTHRASKPAAESLPASAASTAPAAASTAPEHPISQVTVAPSHASSAPLPSLDDSDGVVHDAMTRFGGDKAGELLTGKALIPHIVATVNALSGKRLPASVLPVHSPRGTFTVAQADGDSAVMAPANEARYAPYVDVLEKADTDQLVAWYVHNYPLFEQAWRQLGYPQKHFNDRLVQVLDLLLATPEPAQPPYLEGAAGVYRFQNPQLENLAVGQKMLLRLGPGREAKVKAKLRAIRAAVAGQKMPQPATAASAG</sequence>
<protein>
    <submittedName>
        <fullName evidence="3">Flagellar basal body-associated protein FliL</fullName>
    </submittedName>
</protein>
<dbReference type="AlphaFoldDB" id="A0A099CYC3"/>
<keyword evidence="3" id="KW-0282">Flagellum</keyword>
<evidence type="ECO:0000313" key="5">
    <source>
        <dbReference type="Proteomes" id="UP000560000"/>
    </source>
</evidence>
<keyword evidence="4" id="KW-1185">Reference proteome</keyword>
<dbReference type="Proteomes" id="UP000029708">
    <property type="component" value="Unassembled WGS sequence"/>
</dbReference>
<proteinExistence type="predicted"/>
<comment type="caution">
    <text evidence="2">The sequence shown here is derived from an EMBL/GenBank/DDBJ whole genome shotgun (WGS) entry which is preliminary data.</text>
</comment>
<evidence type="ECO:0000313" key="4">
    <source>
        <dbReference type="Proteomes" id="UP000029708"/>
    </source>
</evidence>
<dbReference type="STRING" id="1543381.LF63_0101955"/>
<accession>A0A099CYC3</accession>
<dbReference type="EMBL" id="JACHET010000001">
    <property type="protein sequence ID" value="MBB6184494.1"/>
    <property type="molecule type" value="Genomic_DNA"/>
</dbReference>
<feature type="transmembrane region" description="Helical" evidence="1">
    <location>
        <begin position="6"/>
        <end position="28"/>
    </location>
</feature>
<dbReference type="EMBL" id="JROI01000005">
    <property type="protein sequence ID" value="KGI78983.1"/>
    <property type="molecule type" value="Genomic_DNA"/>
</dbReference>
<dbReference type="Pfam" id="PF11219">
    <property type="entry name" value="DUF3014"/>
    <property type="match status" value="1"/>
</dbReference>
<dbReference type="RefSeq" id="WP_043099263.1">
    <property type="nucleotide sequence ID" value="NZ_JACHET010000001.1"/>
</dbReference>
<keyword evidence="1" id="KW-1133">Transmembrane helix</keyword>
<gene>
    <name evidence="3" type="ORF">HNQ86_001839</name>
    <name evidence="2" type="ORF">LF63_0101955</name>
</gene>
<keyword evidence="3" id="KW-0969">Cilium</keyword>
<keyword evidence="3" id="KW-0966">Cell projection</keyword>
<evidence type="ECO:0000256" key="1">
    <source>
        <dbReference type="SAM" id="Phobius"/>
    </source>
</evidence>
<keyword evidence="1" id="KW-0812">Transmembrane</keyword>
<reference evidence="2 4" key="1">
    <citation type="submission" date="2014-09" db="EMBL/GenBank/DDBJ databases">
        <title>Xanthomonadaceae 3.5X direct submission.</title>
        <authorList>
            <person name="Fang T."/>
            <person name="Wang H."/>
        </authorList>
    </citation>
    <scope>NUCLEOTIDE SEQUENCE [LARGE SCALE GENOMIC DNA]</scope>
    <source>
        <strain evidence="2 4">3.5X</strain>
    </source>
</reference>
<keyword evidence="1" id="KW-0472">Membrane</keyword>
<dbReference type="InterPro" id="IPR021382">
    <property type="entry name" value="DUF3014"/>
</dbReference>
<reference evidence="3 5" key="2">
    <citation type="submission" date="2020-08" db="EMBL/GenBank/DDBJ databases">
        <title>Genomic Encyclopedia of Type Strains, Phase IV (KMG-IV): sequencing the most valuable type-strain genomes for metagenomic binning, comparative biology and taxonomic classification.</title>
        <authorList>
            <person name="Goeker M."/>
        </authorList>
    </citation>
    <scope>NUCLEOTIDE SEQUENCE [LARGE SCALE GENOMIC DNA]</scope>
    <source>
        <strain evidence="3 5">DSM 107085</strain>
    </source>
</reference>
<evidence type="ECO:0000313" key="2">
    <source>
        <dbReference type="EMBL" id="KGI78983.1"/>
    </source>
</evidence>
<dbReference type="HOGENOM" id="CLU_068472_0_1_6"/>
<dbReference type="Proteomes" id="UP000560000">
    <property type="component" value="Unassembled WGS sequence"/>
</dbReference>
<name>A0A099CYC3_9GAMM</name>